<dbReference type="InterPro" id="IPR013210">
    <property type="entry name" value="LRR_N_plant-typ"/>
</dbReference>
<dbReference type="SUPFAM" id="SSF52058">
    <property type="entry name" value="L domain-like"/>
    <property type="match status" value="1"/>
</dbReference>
<accession>A0A7C9DXE3</accession>
<keyword evidence="3" id="KW-0732">Signal</keyword>
<evidence type="ECO:0000256" key="1">
    <source>
        <dbReference type="ARBA" id="ARBA00022614"/>
    </source>
</evidence>
<evidence type="ECO:0000256" key="3">
    <source>
        <dbReference type="SAM" id="SignalP"/>
    </source>
</evidence>
<keyword evidence="1" id="KW-0433">Leucine-rich repeat</keyword>
<feature type="chain" id="PRO_5028288028" description="Leucine-rich repeat-containing N-terminal plant-type domain-containing protein" evidence="3">
    <location>
        <begin position="16"/>
        <end position="144"/>
    </location>
</feature>
<dbReference type="EMBL" id="GISG01157363">
    <property type="protein sequence ID" value="MBA4648844.1"/>
    <property type="molecule type" value="Transcribed_RNA"/>
</dbReference>
<name>A0A7C9DXE3_OPUST</name>
<dbReference type="Gene3D" id="3.80.10.10">
    <property type="entry name" value="Ribonuclease Inhibitor"/>
    <property type="match status" value="1"/>
</dbReference>
<reference evidence="5" key="2">
    <citation type="submission" date="2020-07" db="EMBL/GenBank/DDBJ databases">
        <authorList>
            <person name="Vera ALvarez R."/>
            <person name="Arias-Moreno D.M."/>
            <person name="Jimenez-Jacinto V."/>
            <person name="Jimenez-Bremont J.F."/>
            <person name="Swaminathan K."/>
            <person name="Moose S.P."/>
            <person name="Guerrero-Gonzalez M.L."/>
            <person name="Marino-Ramirez L."/>
            <person name="Landsman D."/>
            <person name="Rodriguez-Kessler M."/>
            <person name="Delgado-Sanchez P."/>
        </authorList>
    </citation>
    <scope>NUCLEOTIDE SEQUENCE</scope>
    <source>
        <tissue evidence="5">Cladode</tissue>
    </source>
</reference>
<dbReference type="InterPro" id="IPR032675">
    <property type="entry name" value="LRR_dom_sf"/>
</dbReference>
<dbReference type="Pfam" id="PF08263">
    <property type="entry name" value="LRRNT_2"/>
    <property type="match status" value="1"/>
</dbReference>
<evidence type="ECO:0000259" key="4">
    <source>
        <dbReference type="Pfam" id="PF08263"/>
    </source>
</evidence>
<feature type="domain" description="Leucine-rich repeat-containing N-terminal plant-type" evidence="4">
    <location>
        <begin position="26"/>
        <end position="66"/>
    </location>
</feature>
<dbReference type="PANTHER" id="PTHR48065:SF11">
    <property type="entry name" value="OS11G0213300 PROTEIN"/>
    <property type="match status" value="1"/>
</dbReference>
<organism evidence="5">
    <name type="scientific">Opuntia streptacantha</name>
    <name type="common">Prickly pear cactus</name>
    <name type="synonym">Opuntia cardona</name>
    <dbReference type="NCBI Taxonomy" id="393608"/>
    <lineage>
        <taxon>Eukaryota</taxon>
        <taxon>Viridiplantae</taxon>
        <taxon>Streptophyta</taxon>
        <taxon>Embryophyta</taxon>
        <taxon>Tracheophyta</taxon>
        <taxon>Spermatophyta</taxon>
        <taxon>Magnoliopsida</taxon>
        <taxon>eudicotyledons</taxon>
        <taxon>Gunneridae</taxon>
        <taxon>Pentapetalae</taxon>
        <taxon>Caryophyllales</taxon>
        <taxon>Cactineae</taxon>
        <taxon>Cactaceae</taxon>
        <taxon>Opuntioideae</taxon>
        <taxon>Opuntia</taxon>
    </lineage>
</organism>
<feature type="signal peptide" evidence="3">
    <location>
        <begin position="1"/>
        <end position="15"/>
    </location>
</feature>
<sequence length="144" mass="16466">MSLWWMLLVLASVKGDGIKVGEACLEEERQGLLTLKDAFNYPNGSSLPSWDAEEETDCCKWEKVTCEHVSRRVTQLHLNITRDRHHFRRQSWTLNASLFLPFQDLQVLLLSSNNLRGVLPPPLSLPLSHFTSFFLCFPSSHAPD</sequence>
<evidence type="ECO:0000256" key="2">
    <source>
        <dbReference type="ARBA" id="ARBA00022737"/>
    </source>
</evidence>
<protein>
    <recommendedName>
        <fullName evidence="4">Leucine-rich repeat-containing N-terminal plant-type domain-containing protein</fullName>
    </recommendedName>
</protein>
<dbReference type="AlphaFoldDB" id="A0A7C9DXE3"/>
<keyword evidence="2" id="KW-0677">Repeat</keyword>
<reference evidence="5" key="1">
    <citation type="journal article" date="2013" name="J. Plant Res.">
        <title>Effect of fungi and light on seed germination of three Opuntia species from semiarid lands of central Mexico.</title>
        <authorList>
            <person name="Delgado-Sanchez P."/>
            <person name="Jimenez-Bremont J.F."/>
            <person name="Guerrero-Gonzalez Mde L."/>
            <person name="Flores J."/>
        </authorList>
    </citation>
    <scope>NUCLEOTIDE SEQUENCE</scope>
    <source>
        <tissue evidence="5">Cladode</tissue>
    </source>
</reference>
<evidence type="ECO:0000313" key="5">
    <source>
        <dbReference type="EMBL" id="MBA4648844.1"/>
    </source>
</evidence>
<proteinExistence type="predicted"/>
<dbReference type="PANTHER" id="PTHR48065">
    <property type="entry name" value="OS10G0469600 PROTEIN"/>
    <property type="match status" value="1"/>
</dbReference>